<feature type="region of interest" description="Disordered" evidence="1">
    <location>
        <begin position="35"/>
        <end position="139"/>
    </location>
</feature>
<evidence type="ECO:0000313" key="2">
    <source>
        <dbReference type="EMBL" id="OLP90306.1"/>
    </source>
</evidence>
<feature type="compositionally biased region" description="Polar residues" evidence="1">
    <location>
        <begin position="69"/>
        <end position="82"/>
    </location>
</feature>
<comment type="caution">
    <text evidence="2">The sequence shown here is derived from an EMBL/GenBank/DDBJ whole genome shotgun (WGS) entry which is preliminary data.</text>
</comment>
<organism evidence="2 3">
    <name type="scientific">Symbiodinium microadriaticum</name>
    <name type="common">Dinoflagellate</name>
    <name type="synonym">Zooxanthella microadriatica</name>
    <dbReference type="NCBI Taxonomy" id="2951"/>
    <lineage>
        <taxon>Eukaryota</taxon>
        <taxon>Sar</taxon>
        <taxon>Alveolata</taxon>
        <taxon>Dinophyceae</taxon>
        <taxon>Suessiales</taxon>
        <taxon>Symbiodiniaceae</taxon>
        <taxon>Symbiodinium</taxon>
    </lineage>
</organism>
<dbReference type="Proteomes" id="UP000186817">
    <property type="component" value="Unassembled WGS sequence"/>
</dbReference>
<evidence type="ECO:0000313" key="3">
    <source>
        <dbReference type="Proteomes" id="UP000186817"/>
    </source>
</evidence>
<reference evidence="2 3" key="1">
    <citation type="submission" date="2016-02" db="EMBL/GenBank/DDBJ databases">
        <title>Genome analysis of coral dinoflagellate symbionts highlights evolutionary adaptations to a symbiotic lifestyle.</title>
        <authorList>
            <person name="Aranda M."/>
            <person name="Li Y."/>
            <person name="Liew Y.J."/>
            <person name="Baumgarten S."/>
            <person name="Simakov O."/>
            <person name="Wilson M."/>
            <person name="Piel J."/>
            <person name="Ashoor H."/>
            <person name="Bougouffa S."/>
            <person name="Bajic V.B."/>
            <person name="Ryu T."/>
            <person name="Ravasi T."/>
            <person name="Bayer T."/>
            <person name="Micklem G."/>
            <person name="Kim H."/>
            <person name="Bhak J."/>
            <person name="Lajeunesse T.C."/>
            <person name="Voolstra C.R."/>
        </authorList>
    </citation>
    <scope>NUCLEOTIDE SEQUENCE [LARGE SCALE GENOMIC DNA]</scope>
    <source>
        <strain evidence="2 3">CCMP2467</strain>
    </source>
</reference>
<dbReference type="AlphaFoldDB" id="A0A1Q9D5E1"/>
<proteinExistence type="predicted"/>
<accession>A0A1Q9D5E1</accession>
<feature type="compositionally biased region" description="Low complexity" evidence="1">
    <location>
        <begin position="114"/>
        <end position="126"/>
    </location>
</feature>
<feature type="compositionally biased region" description="Basic and acidic residues" evidence="1">
    <location>
        <begin position="87"/>
        <end position="97"/>
    </location>
</feature>
<gene>
    <name evidence="2" type="ORF">AK812_SmicGene28130</name>
</gene>
<evidence type="ECO:0000256" key="1">
    <source>
        <dbReference type="SAM" id="MobiDB-lite"/>
    </source>
</evidence>
<sequence length="162" mass="17969">MHPMRMDPSSYIYSADAGTARFVHTAPRSTKFECRLGWDDTPKSDPGQLETKVPKPKRLFKSKFSSSSVGSNTASEPRSPSAASCPDLRRLPSREETLALIRPSALHPRPPVPSGENLNGSGSLSNWRDYVDDKRRNPYRGIRGGLAPTAWYRTLSGPKQAW</sequence>
<protein>
    <submittedName>
        <fullName evidence="2">Uncharacterized protein</fullName>
    </submittedName>
</protein>
<name>A0A1Q9D5E1_SYMMI</name>
<keyword evidence="3" id="KW-1185">Reference proteome</keyword>
<dbReference type="EMBL" id="LSRX01000717">
    <property type="protein sequence ID" value="OLP90306.1"/>
    <property type="molecule type" value="Genomic_DNA"/>
</dbReference>